<evidence type="ECO:0000313" key="3">
    <source>
        <dbReference type="Proteomes" id="UP000193409"/>
    </source>
</evidence>
<organism evidence="2 3">
    <name type="scientific">Pseudoruegeria aquimaris</name>
    <dbReference type="NCBI Taxonomy" id="393663"/>
    <lineage>
        <taxon>Bacteria</taxon>
        <taxon>Pseudomonadati</taxon>
        <taxon>Pseudomonadota</taxon>
        <taxon>Alphaproteobacteria</taxon>
        <taxon>Rhodobacterales</taxon>
        <taxon>Roseobacteraceae</taxon>
        <taxon>Pseudoruegeria</taxon>
    </lineage>
</organism>
<feature type="domain" description="Gcp-like" evidence="1">
    <location>
        <begin position="58"/>
        <end position="148"/>
    </location>
</feature>
<evidence type="ECO:0000313" key="2">
    <source>
        <dbReference type="EMBL" id="SLN45929.1"/>
    </source>
</evidence>
<sequence length="248" mass="25179">MIGRITDQPDGALHLRRPLLSCHAHPMTATLLAFDTSAAHCTAALLAGGDLRVHRFEEMAKGQAERLFPLIEEVLAEAGLGYGELSAIAVGTGPGNFTGIRISVSAARGLALALGRPAIGVSALEAAAFGTEGPVLAAVDARRGKAYVEGFGTEAAIPAQLREIAELPAGFAGASARCIGSGAQEVAARIGATVAPPAAPLAEAIARIAADRLARDPAACARHRPAPLYLRAADAAPARDAPPALLDP</sequence>
<dbReference type="SUPFAM" id="SSF53067">
    <property type="entry name" value="Actin-like ATPase domain"/>
    <property type="match status" value="1"/>
</dbReference>
<keyword evidence="3" id="KW-1185">Reference proteome</keyword>
<dbReference type="Gene3D" id="3.30.420.40">
    <property type="match status" value="2"/>
</dbReference>
<evidence type="ECO:0000259" key="1">
    <source>
        <dbReference type="Pfam" id="PF00814"/>
    </source>
</evidence>
<dbReference type="Proteomes" id="UP000193409">
    <property type="component" value="Unassembled WGS sequence"/>
</dbReference>
<protein>
    <submittedName>
        <fullName evidence="2">tRNA threonylcarbamoyladenosine biosynthesis protein TsaB</fullName>
    </submittedName>
</protein>
<dbReference type="NCBIfam" id="TIGR03725">
    <property type="entry name" value="T6A_YeaZ"/>
    <property type="match status" value="1"/>
</dbReference>
<reference evidence="2 3" key="1">
    <citation type="submission" date="2017-03" db="EMBL/GenBank/DDBJ databases">
        <authorList>
            <person name="Afonso C.L."/>
            <person name="Miller P.J."/>
            <person name="Scott M.A."/>
            <person name="Spackman E."/>
            <person name="Goraichik I."/>
            <person name="Dimitrov K.M."/>
            <person name="Suarez D.L."/>
            <person name="Swayne D.E."/>
        </authorList>
    </citation>
    <scope>NUCLEOTIDE SEQUENCE [LARGE SCALE GENOMIC DNA]</scope>
    <source>
        <strain evidence="2 3">CECT 7680</strain>
    </source>
</reference>
<gene>
    <name evidence="2" type="primary">tsaB</name>
    <name evidence="2" type="ORF">PSA7680_02346</name>
</gene>
<dbReference type="InterPro" id="IPR022496">
    <property type="entry name" value="T6A_TsaB"/>
</dbReference>
<accession>A0A1Y5SQ96</accession>
<proteinExistence type="predicted"/>
<dbReference type="AlphaFoldDB" id="A0A1Y5SQ96"/>
<dbReference type="EMBL" id="FWFQ01000016">
    <property type="protein sequence ID" value="SLN45929.1"/>
    <property type="molecule type" value="Genomic_DNA"/>
</dbReference>
<dbReference type="PANTHER" id="PTHR11735:SF11">
    <property type="entry name" value="TRNA THREONYLCARBAMOYLADENOSINE BIOSYNTHESIS PROTEIN TSAB"/>
    <property type="match status" value="1"/>
</dbReference>
<dbReference type="GO" id="GO:0002949">
    <property type="term" value="P:tRNA threonylcarbamoyladenosine modification"/>
    <property type="evidence" value="ECO:0007669"/>
    <property type="project" value="InterPro"/>
</dbReference>
<dbReference type="PANTHER" id="PTHR11735">
    <property type="entry name" value="TRNA N6-ADENOSINE THREONYLCARBAMOYLTRANSFERASE"/>
    <property type="match status" value="1"/>
</dbReference>
<name>A0A1Y5SQ96_9RHOB</name>
<dbReference type="InterPro" id="IPR000905">
    <property type="entry name" value="Gcp-like_dom"/>
</dbReference>
<dbReference type="GO" id="GO:0005829">
    <property type="term" value="C:cytosol"/>
    <property type="evidence" value="ECO:0007669"/>
    <property type="project" value="TreeGrafter"/>
</dbReference>
<dbReference type="Pfam" id="PF00814">
    <property type="entry name" value="TsaD"/>
    <property type="match status" value="1"/>
</dbReference>
<dbReference type="InterPro" id="IPR043129">
    <property type="entry name" value="ATPase_NBD"/>
</dbReference>